<protein>
    <recommendedName>
        <fullName evidence="5">DNA repair protein</fullName>
    </recommendedName>
</protein>
<evidence type="ECO:0000313" key="4">
    <source>
        <dbReference type="Proteomes" id="UP000465712"/>
    </source>
</evidence>
<evidence type="ECO:0000256" key="2">
    <source>
        <dbReference type="SAM" id="SignalP"/>
    </source>
</evidence>
<feature type="signal peptide" evidence="2">
    <location>
        <begin position="1"/>
        <end position="32"/>
    </location>
</feature>
<keyword evidence="2" id="KW-0732">Signal</keyword>
<accession>A0A7X4WAU9</accession>
<evidence type="ECO:0000313" key="3">
    <source>
        <dbReference type="EMBL" id="NAW65324.1"/>
    </source>
</evidence>
<sequence>MTKRCNLSIVNGLKLTSIASLLLLTGCASDSASVASPKAETNASATSLAPLKDIQAKIKAAEQTFAQSQALTWFATDAMDEARQSLDDALEYFSEYELDSSKANDSIGIFTSTTYLQATQEALTQFNQHIDTANHTRTEAMKILNEAFSNRSELNSINAGAYFPQAMAQAEKELKKLVDYIADNDNDSAINGQADLLRKQRALEVDTVTTIYLADSQKELKRLQTEQAGQHAPETLRHAETTLKATEAFITAEPRAKDVIQKKADATAFALAHTRHIAHVVKQLKAMKTSDYERHILSYENILLAISQELGTEDLRHQPIPEQGKTLVSAIRETLNEQGDEARHLAEAKSKLAEQTQRGDELAVSLVAAQQQIAALQSQHTAEKNLLIQQIAQLTVNSLPAEKTAQTPQSPAAAIAPMQPVKQTEAAPQVPDETRAEPSAELASPVVQQEQPAA</sequence>
<dbReference type="RefSeq" id="WP_161444330.1">
    <property type="nucleotide sequence ID" value="NZ_WXWW01000137.1"/>
</dbReference>
<gene>
    <name evidence="3" type="ORF">CAG72_08850</name>
</gene>
<dbReference type="Proteomes" id="UP000465712">
    <property type="component" value="Unassembled WGS sequence"/>
</dbReference>
<comment type="caution">
    <text evidence="3">The sequence shown here is derived from an EMBL/GenBank/DDBJ whole genome shotgun (WGS) entry which is preliminary data.</text>
</comment>
<evidence type="ECO:0000256" key="1">
    <source>
        <dbReference type="SAM" id="MobiDB-lite"/>
    </source>
</evidence>
<organism evidence="3 4">
    <name type="scientific">Photobacterium halotolerans</name>
    <dbReference type="NCBI Taxonomy" id="265726"/>
    <lineage>
        <taxon>Bacteria</taxon>
        <taxon>Pseudomonadati</taxon>
        <taxon>Pseudomonadota</taxon>
        <taxon>Gammaproteobacteria</taxon>
        <taxon>Vibrionales</taxon>
        <taxon>Vibrionaceae</taxon>
        <taxon>Photobacterium</taxon>
    </lineage>
</organism>
<evidence type="ECO:0008006" key="5">
    <source>
        <dbReference type="Google" id="ProtNLM"/>
    </source>
</evidence>
<name>A0A7X4WAU9_9GAMM</name>
<feature type="region of interest" description="Disordered" evidence="1">
    <location>
        <begin position="402"/>
        <end position="454"/>
    </location>
</feature>
<dbReference type="EMBL" id="WXWW01000137">
    <property type="protein sequence ID" value="NAW65324.1"/>
    <property type="molecule type" value="Genomic_DNA"/>
</dbReference>
<reference evidence="3 4" key="1">
    <citation type="submission" date="2017-05" db="EMBL/GenBank/DDBJ databases">
        <title>High clonality and local adaptation shapes Vibrionaceae linages within an endangered oasis.</title>
        <authorList>
            <person name="Vazquez-Rosas-Landa M."/>
        </authorList>
    </citation>
    <scope>NUCLEOTIDE SEQUENCE [LARGE SCALE GENOMIC DNA]</scope>
    <source>
        <strain evidence="3 4">P46_P4S1P180</strain>
    </source>
</reference>
<dbReference type="PROSITE" id="PS51257">
    <property type="entry name" value="PROKAR_LIPOPROTEIN"/>
    <property type="match status" value="1"/>
</dbReference>
<proteinExistence type="predicted"/>
<dbReference type="AlphaFoldDB" id="A0A7X4WAU9"/>
<feature type="chain" id="PRO_5030627208" description="DNA repair protein" evidence="2">
    <location>
        <begin position="33"/>
        <end position="454"/>
    </location>
</feature>